<evidence type="ECO:0000256" key="6">
    <source>
        <dbReference type="RuleBase" id="RU361145"/>
    </source>
</evidence>
<organism evidence="9 10">
    <name type="scientific">Scyliorhinus torazame</name>
    <name type="common">Cloudy catshark</name>
    <name type="synonym">Catulus torazame</name>
    <dbReference type="NCBI Taxonomy" id="75743"/>
    <lineage>
        <taxon>Eukaryota</taxon>
        <taxon>Metazoa</taxon>
        <taxon>Chordata</taxon>
        <taxon>Craniata</taxon>
        <taxon>Vertebrata</taxon>
        <taxon>Chondrichthyes</taxon>
        <taxon>Elasmobranchii</taxon>
        <taxon>Galeomorphii</taxon>
        <taxon>Galeoidea</taxon>
        <taxon>Carcharhiniformes</taxon>
        <taxon>Scyliorhinidae</taxon>
        <taxon>Scyliorhinus</taxon>
    </lineage>
</organism>
<dbReference type="Pfam" id="PF00210">
    <property type="entry name" value="Ferritin"/>
    <property type="match status" value="1"/>
</dbReference>
<dbReference type="InterPro" id="IPR001519">
    <property type="entry name" value="Ferritin"/>
</dbReference>
<dbReference type="SUPFAM" id="SSF47240">
    <property type="entry name" value="Ferritin-like"/>
    <property type="match status" value="1"/>
</dbReference>
<feature type="compositionally biased region" description="Polar residues" evidence="7">
    <location>
        <begin position="7"/>
        <end position="17"/>
    </location>
</feature>
<dbReference type="Gene3D" id="1.20.1260.10">
    <property type="match status" value="1"/>
</dbReference>
<comment type="similarity">
    <text evidence="1 6">Belongs to the ferritin family.</text>
</comment>
<accession>A0A401NTS3</accession>
<evidence type="ECO:0000256" key="7">
    <source>
        <dbReference type="SAM" id="MobiDB-lite"/>
    </source>
</evidence>
<evidence type="ECO:0000256" key="2">
    <source>
        <dbReference type="ARBA" id="ARBA00022434"/>
    </source>
</evidence>
<dbReference type="PROSITE" id="PS00540">
    <property type="entry name" value="FERRITIN_1"/>
    <property type="match status" value="1"/>
</dbReference>
<evidence type="ECO:0000259" key="8">
    <source>
        <dbReference type="PROSITE" id="PS50905"/>
    </source>
</evidence>
<dbReference type="PROSITE" id="PS00204">
    <property type="entry name" value="FERRITIN_2"/>
    <property type="match status" value="1"/>
</dbReference>
<dbReference type="InterPro" id="IPR009078">
    <property type="entry name" value="Ferritin-like_SF"/>
</dbReference>
<protein>
    <recommendedName>
        <fullName evidence="6">Ferritin</fullName>
    </recommendedName>
</protein>
<evidence type="ECO:0000256" key="4">
    <source>
        <dbReference type="ARBA" id="ARBA00023004"/>
    </source>
</evidence>
<dbReference type="AlphaFoldDB" id="A0A401NTS3"/>
<dbReference type="GO" id="GO:0008198">
    <property type="term" value="F:ferrous iron binding"/>
    <property type="evidence" value="ECO:0007669"/>
    <property type="project" value="TreeGrafter"/>
</dbReference>
<dbReference type="GO" id="GO:0005737">
    <property type="term" value="C:cytoplasm"/>
    <property type="evidence" value="ECO:0007669"/>
    <property type="project" value="TreeGrafter"/>
</dbReference>
<feature type="binding site" evidence="5">
    <location>
        <position position="118"/>
    </location>
    <ligand>
        <name>Fe cation</name>
        <dbReference type="ChEBI" id="CHEBI:24875"/>
        <label>1</label>
    </ligand>
</feature>
<dbReference type="OrthoDB" id="186462at2759"/>
<evidence type="ECO:0000256" key="5">
    <source>
        <dbReference type="PIRSR" id="PIRSR601519-1"/>
    </source>
</evidence>
<dbReference type="FunFam" id="1.20.1260.10:FF:000002">
    <property type="entry name" value="Ferritin, mitochondrial"/>
    <property type="match status" value="1"/>
</dbReference>
<dbReference type="PANTHER" id="PTHR11431:SF75">
    <property type="entry name" value="FERRITIN"/>
    <property type="match status" value="1"/>
</dbReference>
<keyword evidence="10" id="KW-1185">Reference proteome</keyword>
<dbReference type="InterPro" id="IPR008331">
    <property type="entry name" value="Ferritin_DPS_dom"/>
</dbReference>
<name>A0A401NTS3_SCYTO</name>
<dbReference type="OMA" id="FDIDDMA"/>
<feature type="binding site" evidence="5">
    <location>
        <position position="73"/>
    </location>
    <ligand>
        <name>Fe cation</name>
        <dbReference type="ChEBI" id="CHEBI:24875"/>
        <label>1</label>
    </ligand>
</feature>
<evidence type="ECO:0000313" key="10">
    <source>
        <dbReference type="Proteomes" id="UP000288216"/>
    </source>
</evidence>
<feature type="domain" description="Ferritin-like diiron" evidence="8">
    <location>
        <begin position="20"/>
        <end position="170"/>
    </location>
</feature>
<dbReference type="CDD" id="cd01056">
    <property type="entry name" value="Euk_Ferritin"/>
    <property type="match status" value="1"/>
</dbReference>
<dbReference type="Proteomes" id="UP000288216">
    <property type="component" value="Unassembled WGS sequence"/>
</dbReference>
<evidence type="ECO:0000256" key="1">
    <source>
        <dbReference type="ARBA" id="ARBA00007513"/>
    </source>
</evidence>
<dbReference type="PANTHER" id="PTHR11431">
    <property type="entry name" value="FERRITIN"/>
    <property type="match status" value="1"/>
</dbReference>
<reference evidence="9 10" key="1">
    <citation type="journal article" date="2018" name="Nat. Ecol. Evol.">
        <title>Shark genomes provide insights into elasmobranch evolution and the origin of vertebrates.</title>
        <authorList>
            <person name="Hara Y"/>
            <person name="Yamaguchi K"/>
            <person name="Onimaru K"/>
            <person name="Kadota M"/>
            <person name="Koyanagi M"/>
            <person name="Keeley SD"/>
            <person name="Tatsumi K"/>
            <person name="Tanaka K"/>
            <person name="Motone F"/>
            <person name="Kageyama Y"/>
            <person name="Nozu R"/>
            <person name="Adachi N"/>
            <person name="Nishimura O"/>
            <person name="Nakagawa R"/>
            <person name="Tanegashima C"/>
            <person name="Kiyatake I"/>
            <person name="Matsumoto R"/>
            <person name="Murakumo K"/>
            <person name="Nishida K"/>
            <person name="Terakita A"/>
            <person name="Kuratani S"/>
            <person name="Sato K"/>
            <person name="Hyodo S Kuraku.S."/>
        </authorList>
    </citation>
    <scope>NUCLEOTIDE SEQUENCE [LARGE SCALE GENOMIC DNA]</scope>
</reference>
<dbReference type="InterPro" id="IPR009040">
    <property type="entry name" value="Ferritin-like_diiron"/>
</dbReference>
<dbReference type="PROSITE" id="PS50905">
    <property type="entry name" value="FERRITIN_LIKE"/>
    <property type="match status" value="1"/>
</dbReference>
<comment type="caution">
    <text evidence="9">The sequence shown here is derived from an EMBL/GenBank/DDBJ whole genome shotgun (WGS) entry which is preliminary data.</text>
</comment>
<keyword evidence="4 5" id="KW-0408">Iron</keyword>
<sequence length="190" mass="21553">MGEKLLLSTNSTRQDGFSNPPELSPGVRGSDEPPNQHGAVRFLCLHLDVCLLRQGRCRPEVLSKFFKNQSHEEREHAEKLMKFQNQRGGRVILQDVSKPDRDEWSNGLEAMSCALHLERTVNQSLLDLHKLASDKIDAQMCDFLETHYLDEQVQAIKKLGDLITNLVRLGAPQNGMAEYLFDKHSLEESS</sequence>
<dbReference type="EMBL" id="BFAA01005439">
    <property type="protein sequence ID" value="GCB64288.1"/>
    <property type="molecule type" value="Genomic_DNA"/>
</dbReference>
<feature type="binding site" evidence="5">
    <location>
        <position position="152"/>
    </location>
    <ligand>
        <name>Fe cation</name>
        <dbReference type="ChEBI" id="CHEBI:24875"/>
        <label>1</label>
    </ligand>
</feature>
<dbReference type="GO" id="GO:0006826">
    <property type="term" value="P:iron ion transport"/>
    <property type="evidence" value="ECO:0007669"/>
    <property type="project" value="InterPro"/>
</dbReference>
<comment type="function">
    <text evidence="6">Stores iron in a soluble, non-toxic, readily available form. Important for iron homeostasis. Iron is taken up in the ferrous form and deposited as ferric hydroxides after oxidation.</text>
</comment>
<feature type="region of interest" description="Disordered" evidence="7">
    <location>
        <begin position="1"/>
        <end position="32"/>
    </location>
</feature>
<dbReference type="InterPro" id="IPR014034">
    <property type="entry name" value="Ferritin_CS"/>
</dbReference>
<feature type="binding site" evidence="5">
    <location>
        <position position="76"/>
    </location>
    <ligand>
        <name>Fe cation</name>
        <dbReference type="ChEBI" id="CHEBI:24875"/>
        <label>1</label>
    </ligand>
</feature>
<dbReference type="GO" id="GO:0006879">
    <property type="term" value="P:intracellular iron ion homeostasis"/>
    <property type="evidence" value="ECO:0007669"/>
    <property type="project" value="UniProtKB-KW"/>
</dbReference>
<gene>
    <name evidence="9" type="ORF">scyTo_0011730</name>
</gene>
<keyword evidence="3 5" id="KW-0479">Metal-binding</keyword>
<evidence type="ECO:0000313" key="9">
    <source>
        <dbReference type="EMBL" id="GCB64288.1"/>
    </source>
</evidence>
<proteinExistence type="inferred from homology"/>
<keyword evidence="2 6" id="KW-0409">Iron storage</keyword>
<evidence type="ECO:0000256" key="3">
    <source>
        <dbReference type="ARBA" id="ARBA00022723"/>
    </source>
</evidence>
<dbReference type="InterPro" id="IPR012347">
    <property type="entry name" value="Ferritin-like"/>
</dbReference>
<dbReference type="STRING" id="75743.A0A401NTS3"/>
<dbReference type="GO" id="GO:0008199">
    <property type="term" value="F:ferric iron binding"/>
    <property type="evidence" value="ECO:0007669"/>
    <property type="project" value="InterPro"/>
</dbReference>